<dbReference type="KEGG" id="mff:MFFC18_02170"/>
<keyword evidence="2" id="KW-0472">Membrane</keyword>
<keyword evidence="2" id="KW-0812">Transmembrane</keyword>
<feature type="transmembrane region" description="Helical" evidence="2">
    <location>
        <begin position="38"/>
        <end position="71"/>
    </location>
</feature>
<dbReference type="EMBL" id="CP042912">
    <property type="protein sequence ID" value="QEG20369.1"/>
    <property type="molecule type" value="Genomic_DNA"/>
</dbReference>
<evidence type="ECO:0000256" key="1">
    <source>
        <dbReference type="SAM" id="MobiDB-lite"/>
    </source>
</evidence>
<accession>A0A5B9P4E2</accession>
<feature type="region of interest" description="Disordered" evidence="1">
    <location>
        <begin position="89"/>
        <end position="124"/>
    </location>
</feature>
<keyword evidence="2" id="KW-1133">Transmembrane helix</keyword>
<evidence type="ECO:0000313" key="4">
    <source>
        <dbReference type="Proteomes" id="UP000322214"/>
    </source>
</evidence>
<dbReference type="AlphaFoldDB" id="A0A5B9P4E2"/>
<proteinExistence type="predicted"/>
<keyword evidence="4" id="KW-1185">Reference proteome</keyword>
<dbReference type="Proteomes" id="UP000322214">
    <property type="component" value="Chromosome"/>
</dbReference>
<feature type="transmembrane region" description="Helical" evidence="2">
    <location>
        <begin position="12"/>
        <end position="32"/>
    </location>
</feature>
<dbReference type="RefSeq" id="WP_075082604.1">
    <property type="nucleotide sequence ID" value="NZ_CP042912.1"/>
</dbReference>
<organism evidence="3 4">
    <name type="scientific">Mariniblastus fucicola</name>
    <dbReference type="NCBI Taxonomy" id="980251"/>
    <lineage>
        <taxon>Bacteria</taxon>
        <taxon>Pseudomonadati</taxon>
        <taxon>Planctomycetota</taxon>
        <taxon>Planctomycetia</taxon>
        <taxon>Pirellulales</taxon>
        <taxon>Pirellulaceae</taxon>
        <taxon>Mariniblastus</taxon>
    </lineage>
</organism>
<gene>
    <name evidence="3" type="ORF">MFFC18_02170</name>
</gene>
<reference evidence="3 4" key="1">
    <citation type="submission" date="2019-08" db="EMBL/GenBank/DDBJ databases">
        <title>Deep-cultivation of Planctomycetes and their phenomic and genomic characterization uncovers novel biology.</title>
        <authorList>
            <person name="Wiegand S."/>
            <person name="Jogler M."/>
            <person name="Boedeker C."/>
            <person name="Pinto D."/>
            <person name="Vollmers J."/>
            <person name="Rivas-Marin E."/>
            <person name="Kohn T."/>
            <person name="Peeters S.H."/>
            <person name="Heuer A."/>
            <person name="Rast P."/>
            <person name="Oberbeckmann S."/>
            <person name="Bunk B."/>
            <person name="Jeske O."/>
            <person name="Meyerdierks A."/>
            <person name="Storesund J.E."/>
            <person name="Kallscheuer N."/>
            <person name="Luecker S."/>
            <person name="Lage O.M."/>
            <person name="Pohl T."/>
            <person name="Merkel B.J."/>
            <person name="Hornburger P."/>
            <person name="Mueller R.-W."/>
            <person name="Bruemmer F."/>
            <person name="Labrenz M."/>
            <person name="Spormann A.M."/>
            <person name="Op den Camp H."/>
            <person name="Overmann J."/>
            <person name="Amann R."/>
            <person name="Jetten M.S.M."/>
            <person name="Mascher T."/>
            <person name="Medema M.H."/>
            <person name="Devos D.P."/>
            <person name="Kaster A.-K."/>
            <person name="Ovreas L."/>
            <person name="Rohde M."/>
            <person name="Galperin M.Y."/>
            <person name="Jogler C."/>
        </authorList>
    </citation>
    <scope>NUCLEOTIDE SEQUENCE [LARGE SCALE GENOMIC DNA]</scope>
    <source>
        <strain evidence="3 4">FC18</strain>
    </source>
</reference>
<sequence>MNEVLLFLNDPVILWSLLGASILLVLIDYLFPVDWPAYVGYLFFSIFIGTTASLTPLMSLFAMVAVFSFLLTMHKAVFSKYLTNAPHHERNRVVRQEPQPTNWNSEDARTESTVSHREPATEKV</sequence>
<feature type="compositionally biased region" description="Basic and acidic residues" evidence="1">
    <location>
        <begin position="106"/>
        <end position="124"/>
    </location>
</feature>
<dbReference type="OrthoDB" id="279539at2"/>
<evidence type="ECO:0000256" key="2">
    <source>
        <dbReference type="SAM" id="Phobius"/>
    </source>
</evidence>
<evidence type="ECO:0000313" key="3">
    <source>
        <dbReference type="EMBL" id="QEG20369.1"/>
    </source>
</evidence>
<name>A0A5B9P4E2_9BACT</name>
<protein>
    <submittedName>
        <fullName evidence="3">Uncharacterized protein</fullName>
    </submittedName>
</protein>